<accession>A0ACC2J7S3</accession>
<organism evidence="1 2">
    <name type="scientific">Lasiodiplodia mahajangana</name>
    <dbReference type="NCBI Taxonomy" id="1108764"/>
    <lineage>
        <taxon>Eukaryota</taxon>
        <taxon>Fungi</taxon>
        <taxon>Dikarya</taxon>
        <taxon>Ascomycota</taxon>
        <taxon>Pezizomycotina</taxon>
        <taxon>Dothideomycetes</taxon>
        <taxon>Dothideomycetes incertae sedis</taxon>
        <taxon>Botryosphaeriales</taxon>
        <taxon>Botryosphaeriaceae</taxon>
        <taxon>Lasiodiplodia</taxon>
    </lineage>
</organism>
<proteinExistence type="predicted"/>
<keyword evidence="2" id="KW-1185">Reference proteome</keyword>
<protein>
    <submittedName>
        <fullName evidence="1">Uncharacterized protein</fullName>
    </submittedName>
</protein>
<name>A0ACC2J7S3_9PEZI</name>
<dbReference type="EMBL" id="JAPUUL010003352">
    <property type="protein sequence ID" value="KAJ8123399.1"/>
    <property type="molecule type" value="Genomic_DNA"/>
</dbReference>
<sequence length="267" mass="28247">MRVGFIGLGTMGTPMALNLARKFPITVWNRNPMKYPPLTAAGAKTAATPSDVARDSEVPALRGKTLINASSVPEEFSHYLAKEVSQAGGDFVEMPVSGSKGPAEQGQLVALLAGDADVVERIRPVVQPIASTAVYCGPIGYGLRTKYAVNLYLITLTVGLAESMNLARAQGIDLAVLEEVLNAGPMASVYTRTKMAKVISRDFSPQAAIKDCHNSGKLICAAAEASAVRSPLIQTCRAMYEEATKVGFGEEDMIAVIKLLSSQSSPD</sequence>
<evidence type="ECO:0000313" key="1">
    <source>
        <dbReference type="EMBL" id="KAJ8123399.1"/>
    </source>
</evidence>
<evidence type="ECO:0000313" key="2">
    <source>
        <dbReference type="Proteomes" id="UP001153332"/>
    </source>
</evidence>
<gene>
    <name evidence="1" type="ORF">O1611_g9600</name>
</gene>
<comment type="caution">
    <text evidence="1">The sequence shown here is derived from an EMBL/GenBank/DDBJ whole genome shotgun (WGS) entry which is preliminary data.</text>
</comment>
<dbReference type="Proteomes" id="UP001153332">
    <property type="component" value="Unassembled WGS sequence"/>
</dbReference>
<reference evidence="1" key="1">
    <citation type="submission" date="2022-12" db="EMBL/GenBank/DDBJ databases">
        <title>Genome Sequence of Lasiodiplodia mahajangana.</title>
        <authorList>
            <person name="Buettner E."/>
        </authorList>
    </citation>
    <scope>NUCLEOTIDE SEQUENCE</scope>
    <source>
        <strain evidence="1">VT137</strain>
    </source>
</reference>